<evidence type="ECO:0000259" key="4">
    <source>
        <dbReference type="SMART" id="SM00990"/>
    </source>
</evidence>
<proteinExistence type="predicted"/>
<dbReference type="Pfam" id="PF08774">
    <property type="entry name" value="VRR_NUC"/>
    <property type="match status" value="1"/>
</dbReference>
<dbReference type="Gene3D" id="3.40.1350.10">
    <property type="match status" value="1"/>
</dbReference>
<dbReference type="InterPro" id="IPR014883">
    <property type="entry name" value="VRR_NUC"/>
</dbReference>
<feature type="domain" description="VRR-NUC" evidence="4">
    <location>
        <begin position="1"/>
        <end position="81"/>
    </location>
</feature>
<dbReference type="InterPro" id="IPR011856">
    <property type="entry name" value="tRNA_endonuc-like_dom_sf"/>
</dbReference>
<accession>A0A6N7XGA5</accession>
<dbReference type="Proteomes" id="UP000469523">
    <property type="component" value="Unassembled WGS sequence"/>
</dbReference>
<keyword evidence="3" id="KW-0378">Hydrolase</keyword>
<evidence type="ECO:0000313" key="6">
    <source>
        <dbReference type="Proteomes" id="UP000469523"/>
    </source>
</evidence>
<gene>
    <name evidence="5" type="ORF">FYJ83_04495</name>
</gene>
<dbReference type="GO" id="GO:0016788">
    <property type="term" value="F:hydrolase activity, acting on ester bonds"/>
    <property type="evidence" value="ECO:0007669"/>
    <property type="project" value="InterPro"/>
</dbReference>
<dbReference type="AlphaFoldDB" id="A0A6N7XGA5"/>
<protein>
    <submittedName>
        <fullName evidence="5">VRR-NUC domain-containing protein</fullName>
    </submittedName>
</protein>
<sequence>MREKLIEQQLIKSVKDIGGIALKIVSPGFDGMPDRLILLPNRKVAFVEVKAPGKTLRPLQEKRKRQLEALGFLVFCLDHIEQIGGILREIQAS</sequence>
<evidence type="ECO:0000313" key="5">
    <source>
        <dbReference type="EMBL" id="MSU00726.1"/>
    </source>
</evidence>
<evidence type="ECO:0000256" key="2">
    <source>
        <dbReference type="ARBA" id="ARBA00022722"/>
    </source>
</evidence>
<keyword evidence="2" id="KW-0540">Nuclease</keyword>
<keyword evidence="6" id="KW-1185">Reference proteome</keyword>
<reference evidence="5 6" key="1">
    <citation type="submission" date="2019-09" db="EMBL/GenBank/DDBJ databases">
        <title>In-depth cultivation of the pig gut microbiome towards novel bacterial diversity and tailored functional studies.</title>
        <authorList>
            <person name="Wylensek D."/>
            <person name="Hitch T.C.A."/>
            <person name="Clavel T."/>
        </authorList>
    </citation>
    <scope>NUCLEOTIDE SEQUENCE [LARGE SCALE GENOMIC DNA]</scope>
    <source>
        <strain evidence="5 6">WCA3-693-APC-4?</strain>
    </source>
</reference>
<evidence type="ECO:0000256" key="1">
    <source>
        <dbReference type="ARBA" id="ARBA00001946"/>
    </source>
</evidence>
<dbReference type="GO" id="GO:0004518">
    <property type="term" value="F:nuclease activity"/>
    <property type="evidence" value="ECO:0007669"/>
    <property type="project" value="UniProtKB-KW"/>
</dbReference>
<evidence type="ECO:0000256" key="3">
    <source>
        <dbReference type="ARBA" id="ARBA00022801"/>
    </source>
</evidence>
<organism evidence="5 6">
    <name type="scientific">Tissierella pigra</name>
    <dbReference type="NCBI Taxonomy" id="2607614"/>
    <lineage>
        <taxon>Bacteria</taxon>
        <taxon>Bacillati</taxon>
        <taxon>Bacillota</taxon>
        <taxon>Tissierellia</taxon>
        <taxon>Tissierellales</taxon>
        <taxon>Tissierellaceae</taxon>
        <taxon>Tissierella</taxon>
    </lineage>
</organism>
<name>A0A6N7XGA5_9FIRM</name>
<dbReference type="GO" id="GO:0003676">
    <property type="term" value="F:nucleic acid binding"/>
    <property type="evidence" value="ECO:0007669"/>
    <property type="project" value="InterPro"/>
</dbReference>
<dbReference type="SMART" id="SM00990">
    <property type="entry name" value="VRR_NUC"/>
    <property type="match status" value="1"/>
</dbReference>
<comment type="cofactor">
    <cofactor evidence="1">
        <name>Mg(2+)</name>
        <dbReference type="ChEBI" id="CHEBI:18420"/>
    </cofactor>
</comment>
<dbReference type="RefSeq" id="WP_097033507.1">
    <property type="nucleotide sequence ID" value="NZ_JAHLPJ010000001.1"/>
</dbReference>
<comment type="caution">
    <text evidence="5">The sequence shown here is derived from an EMBL/GenBank/DDBJ whole genome shotgun (WGS) entry which is preliminary data.</text>
</comment>
<dbReference type="EMBL" id="VUNQ01000007">
    <property type="protein sequence ID" value="MSU00726.1"/>
    <property type="molecule type" value="Genomic_DNA"/>
</dbReference>